<evidence type="ECO:0000256" key="1">
    <source>
        <dbReference type="SAM" id="Phobius"/>
    </source>
</evidence>
<evidence type="ECO:0000313" key="3">
    <source>
        <dbReference type="Proteomes" id="UP000784793"/>
    </source>
</evidence>
<name>A0A921FIZ8_9LACO</name>
<gene>
    <name evidence="2" type="ORF">K8V23_03000</name>
</gene>
<reference evidence="2" key="2">
    <citation type="submission" date="2021-09" db="EMBL/GenBank/DDBJ databases">
        <authorList>
            <person name="Gilroy R."/>
        </authorList>
    </citation>
    <scope>NUCLEOTIDE SEQUENCE</scope>
    <source>
        <strain evidence="2">CHK194-22301</strain>
    </source>
</reference>
<proteinExistence type="predicted"/>
<dbReference type="EMBL" id="DYXB01000045">
    <property type="protein sequence ID" value="HJF09755.1"/>
    <property type="molecule type" value="Genomic_DNA"/>
</dbReference>
<accession>A0A921FIZ8</accession>
<dbReference type="Proteomes" id="UP000784793">
    <property type="component" value="Unassembled WGS sequence"/>
</dbReference>
<sequence length="46" mass="4946">MDLKGLAISVGVVIIAWLIAIIFHIPFEIISLIGCIACALFIVFTS</sequence>
<evidence type="ECO:0000313" key="2">
    <source>
        <dbReference type="EMBL" id="HJF09755.1"/>
    </source>
</evidence>
<organism evidence="2 3">
    <name type="scientific">Lactobacillus crispatus</name>
    <dbReference type="NCBI Taxonomy" id="47770"/>
    <lineage>
        <taxon>Bacteria</taxon>
        <taxon>Bacillati</taxon>
        <taxon>Bacillota</taxon>
        <taxon>Bacilli</taxon>
        <taxon>Lactobacillales</taxon>
        <taxon>Lactobacillaceae</taxon>
        <taxon>Lactobacillus</taxon>
    </lineage>
</organism>
<keyword evidence="1" id="KW-1133">Transmembrane helix</keyword>
<feature type="transmembrane region" description="Helical" evidence="1">
    <location>
        <begin position="29"/>
        <end position="45"/>
    </location>
</feature>
<keyword evidence="1" id="KW-0812">Transmembrane</keyword>
<comment type="caution">
    <text evidence="2">The sequence shown here is derived from an EMBL/GenBank/DDBJ whole genome shotgun (WGS) entry which is preliminary data.</text>
</comment>
<feature type="transmembrane region" description="Helical" evidence="1">
    <location>
        <begin position="5"/>
        <end position="23"/>
    </location>
</feature>
<reference evidence="2" key="1">
    <citation type="journal article" date="2021" name="PeerJ">
        <title>Extensive microbial diversity within the chicken gut microbiome revealed by metagenomics and culture.</title>
        <authorList>
            <person name="Gilroy R."/>
            <person name="Ravi A."/>
            <person name="Getino M."/>
            <person name="Pursley I."/>
            <person name="Horton D.L."/>
            <person name="Alikhan N.F."/>
            <person name="Baker D."/>
            <person name="Gharbi K."/>
            <person name="Hall N."/>
            <person name="Watson M."/>
            <person name="Adriaenssens E.M."/>
            <person name="Foster-Nyarko E."/>
            <person name="Jarju S."/>
            <person name="Secka A."/>
            <person name="Antonio M."/>
            <person name="Oren A."/>
            <person name="Chaudhuri R.R."/>
            <person name="La Ragione R."/>
            <person name="Hildebrand F."/>
            <person name="Pallen M.J."/>
        </authorList>
    </citation>
    <scope>NUCLEOTIDE SEQUENCE</scope>
    <source>
        <strain evidence="2">CHK194-22301</strain>
    </source>
</reference>
<dbReference type="AlphaFoldDB" id="A0A921FIZ8"/>
<protein>
    <submittedName>
        <fullName evidence="2">Uncharacterized protein</fullName>
    </submittedName>
</protein>
<keyword evidence="1" id="KW-0472">Membrane</keyword>